<dbReference type="PRINTS" id="PR00420">
    <property type="entry name" value="RNGMNOXGNASE"/>
</dbReference>
<organism evidence="5 6">
    <name type="scientific">Isoptericola luteus</name>
    <dbReference type="NCBI Taxonomy" id="2879484"/>
    <lineage>
        <taxon>Bacteria</taxon>
        <taxon>Bacillati</taxon>
        <taxon>Actinomycetota</taxon>
        <taxon>Actinomycetes</taxon>
        <taxon>Micrococcales</taxon>
        <taxon>Promicromonosporaceae</taxon>
        <taxon>Isoptericola</taxon>
    </lineage>
</organism>
<evidence type="ECO:0000313" key="5">
    <source>
        <dbReference type="EMBL" id="MCA5894935.1"/>
    </source>
</evidence>
<dbReference type="InterPro" id="IPR002938">
    <property type="entry name" value="FAD-bd"/>
</dbReference>
<sequence>MASPTAIVVGGGIGGLAAAVALATAGRRTTVLERAHELGEVGAGVALTPNAVAALRGLGFAEDAVDALGRRTWATGTWDWTGRPILRLPDDPDLRAATVLRGVHRARLHDALLERARGLGVEVVTDARVTTVDPGDAVGAPAVVRYADRAGTGREIETELVVGADGVRSAIRAALFAGREPAYSGYSSWRAVVPGLLAGPGLVQYWGPHAEFGTMPVRDDATYWYGYVRMPQGLRLGDEHAAVTQRFAGWADEVGRVIAATPPEALLRHDVHHLPGGLPRYVRGRVVMVGDAAHATLPTMGQGAATALEDGICVGRIVAAGVASGAPLGEALAAYDAARRPRCRALARASVASGRFGSHLGPRWQGLRNTLMRRVPAAAATRGARAVMGWTPPEPA</sequence>
<keyword evidence="3" id="KW-0472">Membrane</keyword>
<evidence type="ECO:0000256" key="2">
    <source>
        <dbReference type="ARBA" id="ARBA00023033"/>
    </source>
</evidence>
<dbReference type="PANTHER" id="PTHR13789">
    <property type="entry name" value="MONOOXYGENASE"/>
    <property type="match status" value="1"/>
</dbReference>
<evidence type="ECO:0000256" key="1">
    <source>
        <dbReference type="ARBA" id="ARBA00023002"/>
    </source>
</evidence>
<dbReference type="RefSeq" id="WP_225566664.1">
    <property type="nucleotide sequence ID" value="NZ_JAIXCQ010000014.1"/>
</dbReference>
<dbReference type="Pfam" id="PF01494">
    <property type="entry name" value="FAD_binding_3"/>
    <property type="match status" value="1"/>
</dbReference>
<comment type="caution">
    <text evidence="5">The sequence shown here is derived from an EMBL/GenBank/DDBJ whole genome shotgun (WGS) entry which is preliminary data.</text>
</comment>
<name>A0ABS7ZMC7_9MICO</name>
<dbReference type="InterPro" id="IPR050493">
    <property type="entry name" value="FAD-dep_Monooxygenase_BioMet"/>
</dbReference>
<keyword evidence="6" id="KW-1185">Reference proteome</keyword>
<gene>
    <name evidence="5" type="ORF">LEP48_16500</name>
</gene>
<proteinExistence type="predicted"/>
<evidence type="ECO:0000259" key="4">
    <source>
        <dbReference type="Pfam" id="PF01494"/>
    </source>
</evidence>
<dbReference type="PANTHER" id="PTHR13789:SF309">
    <property type="entry name" value="PUTATIVE (AFU_ORTHOLOGUE AFUA_6G14510)-RELATED"/>
    <property type="match status" value="1"/>
</dbReference>
<accession>A0ABS7ZMC7</accession>
<protein>
    <submittedName>
        <fullName evidence="5">FAD-dependent monooxygenase</fullName>
    </submittedName>
</protein>
<evidence type="ECO:0000313" key="6">
    <source>
        <dbReference type="Proteomes" id="UP001319870"/>
    </source>
</evidence>
<dbReference type="InterPro" id="IPR036188">
    <property type="entry name" value="FAD/NAD-bd_sf"/>
</dbReference>
<dbReference type="Gene3D" id="3.50.50.60">
    <property type="entry name" value="FAD/NAD(P)-binding domain"/>
    <property type="match status" value="1"/>
</dbReference>
<dbReference type="EMBL" id="JAIXCQ010000014">
    <property type="protein sequence ID" value="MCA5894935.1"/>
    <property type="molecule type" value="Genomic_DNA"/>
</dbReference>
<dbReference type="SUPFAM" id="SSF51905">
    <property type="entry name" value="FAD/NAD(P)-binding domain"/>
    <property type="match status" value="1"/>
</dbReference>
<feature type="domain" description="FAD-binding" evidence="4">
    <location>
        <begin position="6"/>
        <end position="349"/>
    </location>
</feature>
<feature type="transmembrane region" description="Helical" evidence="3">
    <location>
        <begin position="6"/>
        <end position="25"/>
    </location>
</feature>
<reference evidence="5 6" key="1">
    <citation type="submission" date="2021-09" db="EMBL/GenBank/DDBJ databases">
        <title>Isoptericola luteus sp. nov., a novel bacterium isolated from Harbin, the capital city of Heilongjiang province.</title>
        <authorList>
            <person name="Li J."/>
        </authorList>
    </citation>
    <scope>NUCLEOTIDE SEQUENCE [LARGE SCALE GENOMIC DNA]</scope>
    <source>
        <strain evidence="5 6">NEAU-Y5</strain>
    </source>
</reference>
<dbReference type="Proteomes" id="UP001319870">
    <property type="component" value="Unassembled WGS sequence"/>
</dbReference>
<keyword evidence="2 5" id="KW-0503">Monooxygenase</keyword>
<evidence type="ECO:0000256" key="3">
    <source>
        <dbReference type="SAM" id="Phobius"/>
    </source>
</evidence>
<keyword evidence="1" id="KW-0560">Oxidoreductase</keyword>
<dbReference type="GO" id="GO:0004497">
    <property type="term" value="F:monooxygenase activity"/>
    <property type="evidence" value="ECO:0007669"/>
    <property type="project" value="UniProtKB-KW"/>
</dbReference>
<keyword evidence="3" id="KW-0812">Transmembrane</keyword>
<keyword evidence="3" id="KW-1133">Transmembrane helix</keyword>